<comment type="caution">
    <text evidence="2">The sequence shown here is derived from an EMBL/GenBank/DDBJ whole genome shotgun (WGS) entry which is preliminary data.</text>
</comment>
<proteinExistence type="predicted"/>
<evidence type="ECO:0000313" key="2">
    <source>
        <dbReference type="EMBL" id="THU51746.1"/>
    </source>
</evidence>
<reference evidence="2 3" key="1">
    <citation type="journal article" date="2019" name="Nat. Plants">
        <title>Genome sequencing of Musa balbisiana reveals subgenome evolution and function divergence in polyploid bananas.</title>
        <authorList>
            <person name="Yao X."/>
        </authorList>
    </citation>
    <scope>NUCLEOTIDE SEQUENCE [LARGE SCALE GENOMIC DNA]</scope>
    <source>
        <strain evidence="3">cv. DH-PKW</strain>
        <tissue evidence="2">Leaves</tissue>
    </source>
</reference>
<sequence length="101" mass="11176">MGGELSRHDSPSAADTNAPSNLDKDQMLAQAEKEMGFRIDHLNRPVSTSVLTKGDKYNWTHWLPASHQFEAAAACGANSSILSSSDIYYLITELFDYQLNI</sequence>
<gene>
    <name evidence="2" type="ORF">C4D60_Mb06t34290</name>
</gene>
<keyword evidence="3" id="KW-1185">Reference proteome</keyword>
<evidence type="ECO:0000313" key="3">
    <source>
        <dbReference type="Proteomes" id="UP000317650"/>
    </source>
</evidence>
<dbReference type="EMBL" id="PYDT01000009">
    <property type="protein sequence ID" value="THU51746.1"/>
    <property type="molecule type" value="Genomic_DNA"/>
</dbReference>
<accession>A0A4V4H4D3</accession>
<feature type="region of interest" description="Disordered" evidence="1">
    <location>
        <begin position="1"/>
        <end position="26"/>
    </location>
</feature>
<protein>
    <submittedName>
        <fullName evidence="2">Uncharacterized protein</fullName>
    </submittedName>
</protein>
<dbReference type="AlphaFoldDB" id="A0A4V4H4D3"/>
<name>A0A4V4H4D3_MUSBA</name>
<organism evidence="2 3">
    <name type="scientific">Musa balbisiana</name>
    <name type="common">Banana</name>
    <dbReference type="NCBI Taxonomy" id="52838"/>
    <lineage>
        <taxon>Eukaryota</taxon>
        <taxon>Viridiplantae</taxon>
        <taxon>Streptophyta</taxon>
        <taxon>Embryophyta</taxon>
        <taxon>Tracheophyta</taxon>
        <taxon>Spermatophyta</taxon>
        <taxon>Magnoliopsida</taxon>
        <taxon>Liliopsida</taxon>
        <taxon>Zingiberales</taxon>
        <taxon>Musaceae</taxon>
        <taxon>Musa</taxon>
    </lineage>
</organism>
<evidence type="ECO:0000256" key="1">
    <source>
        <dbReference type="SAM" id="MobiDB-lite"/>
    </source>
</evidence>
<dbReference type="Proteomes" id="UP000317650">
    <property type="component" value="Chromosome 6"/>
</dbReference>
<feature type="compositionally biased region" description="Basic and acidic residues" evidence="1">
    <location>
        <begin position="1"/>
        <end position="10"/>
    </location>
</feature>